<dbReference type="Gene3D" id="3.40.430.10">
    <property type="entry name" value="Dihydrofolate Reductase, subunit A"/>
    <property type="match status" value="1"/>
</dbReference>
<evidence type="ECO:0000313" key="10">
    <source>
        <dbReference type="Proteomes" id="UP000542742"/>
    </source>
</evidence>
<sequence length="169" mass="18604">MIWAEARHRVVGADGGIPWRLPEDSAMFRQRTAGATMVMGRATWDSLPERFRPLPGRRNVVLTRDPQWSAPGAEVVHSVSEALAYGDIWVMGGEAVYRAFLPMADHILRTRIDLDISGDTYAPDPGEGWVVSESTDWQTSVGGLRYVVEELVRAEQTTPPRKVGATGTG</sequence>
<evidence type="ECO:0000259" key="8">
    <source>
        <dbReference type="PROSITE" id="PS51330"/>
    </source>
</evidence>
<dbReference type="GO" id="GO:0005829">
    <property type="term" value="C:cytosol"/>
    <property type="evidence" value="ECO:0007669"/>
    <property type="project" value="TreeGrafter"/>
</dbReference>
<dbReference type="PIRSF" id="PIRSF000194">
    <property type="entry name" value="DHFR"/>
    <property type="match status" value="1"/>
</dbReference>
<keyword evidence="4 7" id="KW-0554">One-carbon metabolism</keyword>
<protein>
    <recommendedName>
        <fullName evidence="3 7">Dihydrofolate reductase</fullName>
        <ecNumber evidence="3 7">1.5.1.3</ecNumber>
    </recommendedName>
</protein>
<evidence type="ECO:0000313" key="9">
    <source>
        <dbReference type="EMBL" id="MBB4697503.1"/>
    </source>
</evidence>
<dbReference type="RefSeq" id="WP_239092516.1">
    <property type="nucleotide sequence ID" value="NZ_BOMC01000016.1"/>
</dbReference>
<dbReference type="EMBL" id="JACHMF010000001">
    <property type="protein sequence ID" value="MBB4697503.1"/>
    <property type="molecule type" value="Genomic_DNA"/>
</dbReference>
<dbReference type="InterPro" id="IPR012259">
    <property type="entry name" value="DHFR"/>
</dbReference>
<evidence type="ECO:0000256" key="4">
    <source>
        <dbReference type="ARBA" id="ARBA00022563"/>
    </source>
</evidence>
<dbReference type="PRINTS" id="PR00070">
    <property type="entry name" value="DHFR"/>
</dbReference>
<comment type="caution">
    <text evidence="9">The sequence shown here is derived from an EMBL/GenBank/DDBJ whole genome shotgun (WGS) entry which is preliminary data.</text>
</comment>
<reference evidence="9 10" key="1">
    <citation type="submission" date="2020-08" db="EMBL/GenBank/DDBJ databases">
        <title>Sequencing the genomes of 1000 actinobacteria strains.</title>
        <authorList>
            <person name="Klenk H.-P."/>
        </authorList>
    </citation>
    <scope>NUCLEOTIDE SEQUENCE [LARGE SCALE GENOMIC DNA]</scope>
    <source>
        <strain evidence="9 10">DSM 45518</strain>
    </source>
</reference>
<comment type="pathway">
    <text evidence="1 7">Cofactor biosynthesis; tetrahydrofolate biosynthesis; 5,6,7,8-tetrahydrofolate from 7,8-dihydrofolate: step 1/1.</text>
</comment>
<comment type="catalytic activity">
    <reaction evidence="7">
        <text>(6S)-5,6,7,8-tetrahydrofolate + NADP(+) = 7,8-dihydrofolate + NADPH + H(+)</text>
        <dbReference type="Rhea" id="RHEA:15009"/>
        <dbReference type="ChEBI" id="CHEBI:15378"/>
        <dbReference type="ChEBI" id="CHEBI:57451"/>
        <dbReference type="ChEBI" id="CHEBI:57453"/>
        <dbReference type="ChEBI" id="CHEBI:57783"/>
        <dbReference type="ChEBI" id="CHEBI:58349"/>
        <dbReference type="EC" id="1.5.1.3"/>
    </reaction>
</comment>
<evidence type="ECO:0000256" key="1">
    <source>
        <dbReference type="ARBA" id="ARBA00004903"/>
    </source>
</evidence>
<organism evidence="9 10">
    <name type="scientific">Paractinoplanes abujensis</name>
    <dbReference type="NCBI Taxonomy" id="882441"/>
    <lineage>
        <taxon>Bacteria</taxon>
        <taxon>Bacillati</taxon>
        <taxon>Actinomycetota</taxon>
        <taxon>Actinomycetes</taxon>
        <taxon>Micromonosporales</taxon>
        <taxon>Micromonosporaceae</taxon>
        <taxon>Paractinoplanes</taxon>
    </lineage>
</organism>
<dbReference type="CDD" id="cd00209">
    <property type="entry name" value="DHFR"/>
    <property type="match status" value="1"/>
</dbReference>
<dbReference type="PANTHER" id="PTHR48069:SF3">
    <property type="entry name" value="DIHYDROFOLATE REDUCTASE"/>
    <property type="match status" value="1"/>
</dbReference>
<dbReference type="GO" id="GO:0046452">
    <property type="term" value="P:dihydrofolate metabolic process"/>
    <property type="evidence" value="ECO:0007669"/>
    <property type="project" value="TreeGrafter"/>
</dbReference>
<dbReference type="GO" id="GO:0006730">
    <property type="term" value="P:one-carbon metabolic process"/>
    <property type="evidence" value="ECO:0007669"/>
    <property type="project" value="UniProtKB-KW"/>
</dbReference>
<dbReference type="GO" id="GO:0050661">
    <property type="term" value="F:NADP binding"/>
    <property type="evidence" value="ECO:0007669"/>
    <property type="project" value="InterPro"/>
</dbReference>
<dbReference type="UniPathway" id="UPA00077">
    <property type="reaction ID" value="UER00158"/>
</dbReference>
<dbReference type="GO" id="GO:0046655">
    <property type="term" value="P:folic acid metabolic process"/>
    <property type="evidence" value="ECO:0007669"/>
    <property type="project" value="TreeGrafter"/>
</dbReference>
<evidence type="ECO:0000256" key="6">
    <source>
        <dbReference type="ARBA" id="ARBA00023002"/>
    </source>
</evidence>
<dbReference type="GO" id="GO:0046654">
    <property type="term" value="P:tetrahydrofolate biosynthetic process"/>
    <property type="evidence" value="ECO:0007669"/>
    <property type="project" value="UniProtKB-UniPathway"/>
</dbReference>
<proteinExistence type="inferred from homology"/>
<dbReference type="InterPro" id="IPR024072">
    <property type="entry name" value="DHFR-like_dom_sf"/>
</dbReference>
<gene>
    <name evidence="9" type="ORF">BKA14_007651</name>
</gene>
<dbReference type="SUPFAM" id="SSF53597">
    <property type="entry name" value="Dihydrofolate reductase-like"/>
    <property type="match status" value="1"/>
</dbReference>
<name>A0A7W7D1Y6_9ACTN</name>
<dbReference type="Pfam" id="PF00186">
    <property type="entry name" value="DHFR_1"/>
    <property type="match status" value="1"/>
</dbReference>
<dbReference type="EC" id="1.5.1.3" evidence="3 7"/>
<dbReference type="Proteomes" id="UP000542742">
    <property type="component" value="Unassembled WGS sequence"/>
</dbReference>
<evidence type="ECO:0000256" key="5">
    <source>
        <dbReference type="ARBA" id="ARBA00022857"/>
    </source>
</evidence>
<accession>A0A7W7D1Y6</accession>
<dbReference type="PROSITE" id="PS51330">
    <property type="entry name" value="DHFR_2"/>
    <property type="match status" value="1"/>
</dbReference>
<comment type="function">
    <text evidence="7">Key enzyme in folate metabolism. Catalyzes an essential reaction for de novo glycine and purine synthesis, and for DNA precursor synthesis.</text>
</comment>
<evidence type="ECO:0000256" key="3">
    <source>
        <dbReference type="ARBA" id="ARBA00012856"/>
    </source>
</evidence>
<keyword evidence="5 7" id="KW-0521">NADP</keyword>
<dbReference type="GO" id="GO:0004146">
    <property type="term" value="F:dihydrofolate reductase activity"/>
    <property type="evidence" value="ECO:0007669"/>
    <property type="project" value="UniProtKB-EC"/>
</dbReference>
<feature type="domain" description="DHFR" evidence="8">
    <location>
        <begin position="1"/>
        <end position="153"/>
    </location>
</feature>
<dbReference type="PANTHER" id="PTHR48069">
    <property type="entry name" value="DIHYDROFOLATE REDUCTASE"/>
    <property type="match status" value="1"/>
</dbReference>
<evidence type="ECO:0000256" key="7">
    <source>
        <dbReference type="PIRNR" id="PIRNR000194"/>
    </source>
</evidence>
<dbReference type="AlphaFoldDB" id="A0A7W7D1Y6"/>
<keyword evidence="6 7" id="KW-0560">Oxidoreductase</keyword>
<comment type="similarity">
    <text evidence="2 7">Belongs to the dihydrofolate reductase family.</text>
</comment>
<keyword evidence="10" id="KW-1185">Reference proteome</keyword>
<dbReference type="InterPro" id="IPR001796">
    <property type="entry name" value="DHFR_dom"/>
</dbReference>
<evidence type="ECO:0000256" key="2">
    <source>
        <dbReference type="ARBA" id="ARBA00009539"/>
    </source>
</evidence>